<dbReference type="AlphaFoldDB" id="A0A1A9VT50"/>
<sequence length="150" mass="16660">MAALLLPIDTKKHSDLAIVCHPRHRANSGGHFEHTPIPLSRLSTPLSRCENNFLTIHLQVPEPDSGATGHAMPLNSQRVGSPQKKRSVLEHVSPSNLHLVGAYDYLDEMPTSLSHNILNKKIIIGYMCWDIKMMFLMDQVELESTITGAS</sequence>
<name>A0A1A9VT50_GLOAU</name>
<accession>A0A1A9VT50</accession>
<dbReference type="VEuPathDB" id="VectorBase:GAUT046677"/>
<evidence type="ECO:0000313" key="1">
    <source>
        <dbReference type="EnsemblMetazoa" id="GAUT046677-PA"/>
    </source>
</evidence>
<organism evidence="1 2">
    <name type="scientific">Glossina austeni</name>
    <name type="common">Savannah tsetse fly</name>
    <dbReference type="NCBI Taxonomy" id="7395"/>
    <lineage>
        <taxon>Eukaryota</taxon>
        <taxon>Metazoa</taxon>
        <taxon>Ecdysozoa</taxon>
        <taxon>Arthropoda</taxon>
        <taxon>Hexapoda</taxon>
        <taxon>Insecta</taxon>
        <taxon>Pterygota</taxon>
        <taxon>Neoptera</taxon>
        <taxon>Endopterygota</taxon>
        <taxon>Diptera</taxon>
        <taxon>Brachycera</taxon>
        <taxon>Muscomorpha</taxon>
        <taxon>Hippoboscoidea</taxon>
        <taxon>Glossinidae</taxon>
        <taxon>Glossina</taxon>
    </lineage>
</organism>
<keyword evidence="2" id="KW-1185">Reference proteome</keyword>
<reference evidence="1" key="1">
    <citation type="submission" date="2020-05" db="UniProtKB">
        <authorList>
            <consortium name="EnsemblMetazoa"/>
        </authorList>
    </citation>
    <scope>IDENTIFICATION</scope>
    <source>
        <strain evidence="1">TTRI</strain>
    </source>
</reference>
<protein>
    <submittedName>
        <fullName evidence="1">Uncharacterized protein</fullName>
    </submittedName>
</protein>
<proteinExistence type="predicted"/>
<dbReference type="Proteomes" id="UP000078200">
    <property type="component" value="Unassembled WGS sequence"/>
</dbReference>
<evidence type="ECO:0000313" key="2">
    <source>
        <dbReference type="Proteomes" id="UP000078200"/>
    </source>
</evidence>
<dbReference type="EnsemblMetazoa" id="GAUT046677-RA">
    <property type="protein sequence ID" value="GAUT046677-PA"/>
    <property type="gene ID" value="GAUT046677"/>
</dbReference>